<evidence type="ECO:0000256" key="2">
    <source>
        <dbReference type="ARBA" id="ARBA00023125"/>
    </source>
</evidence>
<name>A0A8H1LB74_9ACTN</name>
<evidence type="ECO:0000259" key="4">
    <source>
        <dbReference type="PROSITE" id="PS51898"/>
    </source>
</evidence>
<dbReference type="InterPro" id="IPR010998">
    <property type="entry name" value="Integrase_recombinase_N"/>
</dbReference>
<gene>
    <name evidence="5" type="ORF">D8771_24755</name>
</gene>
<dbReference type="PROSITE" id="PS51898">
    <property type="entry name" value="TYR_RECOMBINASE"/>
    <property type="match status" value="1"/>
</dbReference>
<reference evidence="5 6" key="1">
    <citation type="submission" date="2018-10" db="EMBL/GenBank/DDBJ databases">
        <title>Isolation of pseudouridimycin from Streptomyces albus DSM 40763.</title>
        <authorList>
            <person name="Rosenqvist P."/>
            <person name="Metsae-Ketelae M."/>
            <person name="Virta P."/>
        </authorList>
    </citation>
    <scope>NUCLEOTIDE SEQUENCE [LARGE SCALE GENOMIC DNA]</scope>
    <source>
        <strain evidence="5 6">DSM 40763</strain>
    </source>
</reference>
<dbReference type="Proteomes" id="UP000298111">
    <property type="component" value="Unassembled WGS sequence"/>
</dbReference>
<dbReference type="Gene3D" id="1.10.443.10">
    <property type="entry name" value="Intergrase catalytic core"/>
    <property type="match status" value="1"/>
</dbReference>
<dbReference type="Pfam" id="PF00589">
    <property type="entry name" value="Phage_integrase"/>
    <property type="match status" value="1"/>
</dbReference>
<dbReference type="InterPro" id="IPR002104">
    <property type="entry name" value="Integrase_catalytic"/>
</dbReference>
<evidence type="ECO:0000256" key="3">
    <source>
        <dbReference type="ARBA" id="ARBA00023172"/>
    </source>
</evidence>
<organism evidence="5 6">
    <name type="scientific">Streptomyces albus</name>
    <dbReference type="NCBI Taxonomy" id="1888"/>
    <lineage>
        <taxon>Bacteria</taxon>
        <taxon>Bacillati</taxon>
        <taxon>Actinomycetota</taxon>
        <taxon>Actinomycetes</taxon>
        <taxon>Kitasatosporales</taxon>
        <taxon>Streptomycetaceae</taxon>
        <taxon>Streptomyces</taxon>
    </lineage>
</organism>
<accession>A0A8H1LB74</accession>
<keyword evidence="2" id="KW-0238">DNA-binding</keyword>
<dbReference type="GO" id="GO:0015074">
    <property type="term" value="P:DNA integration"/>
    <property type="evidence" value="ECO:0007669"/>
    <property type="project" value="InterPro"/>
</dbReference>
<sequence length="420" mass="46329">MSTCSVNSPVPGRWSSPIWTTCCRPCCHNAPVFSEGQLRVFAVRLPSGERYWTVLGTDLRPVVEADEFLRHVRFARDGAENTTHTYAGALVLFWRWCEVTGRPWTLAAGHLGMFILWLRHAGPADDVAHCTPGAEPVRGPRRINTVLAAVREFLKHQVTAGRLSPAALAQLYEICDGRELPIEARGEVTPRYYAKARHRVPETTRPVDRASDQEVLALLRACRSARDRFVVLLLARGGLRRSEAAGLRRQDLHLLPESTGLGCPVRGPHLHVIRRVNANGAWAKSKKAGVVPVDFLLVQAHDAYVLERDDVAAARGSDFVLVNLFKDPLGRPMRPGALNELLERLSVRAGLDRVVHPHLLRHAFGGSVMEAGATLDETQALLRHAAVSSTQVYLHPSPDRLRAAVERVAVGRDLDAGADR</sequence>
<dbReference type="EMBL" id="RCIY01000087">
    <property type="protein sequence ID" value="TGG78421.1"/>
    <property type="molecule type" value="Genomic_DNA"/>
</dbReference>
<proteinExistence type="inferred from homology"/>
<dbReference type="GO" id="GO:0003677">
    <property type="term" value="F:DNA binding"/>
    <property type="evidence" value="ECO:0007669"/>
    <property type="project" value="UniProtKB-KW"/>
</dbReference>
<dbReference type="PANTHER" id="PTHR30349">
    <property type="entry name" value="PHAGE INTEGRASE-RELATED"/>
    <property type="match status" value="1"/>
</dbReference>
<comment type="similarity">
    <text evidence="1">Belongs to the 'phage' integrase family.</text>
</comment>
<dbReference type="AlphaFoldDB" id="A0A8H1LB74"/>
<dbReference type="InterPro" id="IPR050090">
    <property type="entry name" value="Tyrosine_recombinase_XerCD"/>
</dbReference>
<feature type="domain" description="Tyr recombinase" evidence="4">
    <location>
        <begin position="205"/>
        <end position="406"/>
    </location>
</feature>
<dbReference type="InterPro" id="IPR013762">
    <property type="entry name" value="Integrase-like_cat_sf"/>
</dbReference>
<dbReference type="InterPro" id="IPR011010">
    <property type="entry name" value="DNA_brk_join_enz"/>
</dbReference>
<evidence type="ECO:0000313" key="5">
    <source>
        <dbReference type="EMBL" id="TGG78421.1"/>
    </source>
</evidence>
<dbReference type="Gene3D" id="1.10.150.130">
    <property type="match status" value="1"/>
</dbReference>
<evidence type="ECO:0000313" key="6">
    <source>
        <dbReference type="Proteomes" id="UP000298111"/>
    </source>
</evidence>
<dbReference type="PANTHER" id="PTHR30349:SF41">
    <property type="entry name" value="INTEGRASE_RECOMBINASE PROTEIN MJ0367-RELATED"/>
    <property type="match status" value="1"/>
</dbReference>
<comment type="caution">
    <text evidence="5">The sequence shown here is derived from an EMBL/GenBank/DDBJ whole genome shotgun (WGS) entry which is preliminary data.</text>
</comment>
<dbReference type="GO" id="GO:0006310">
    <property type="term" value="P:DNA recombination"/>
    <property type="evidence" value="ECO:0007669"/>
    <property type="project" value="UniProtKB-KW"/>
</dbReference>
<evidence type="ECO:0000256" key="1">
    <source>
        <dbReference type="ARBA" id="ARBA00008857"/>
    </source>
</evidence>
<protein>
    <submittedName>
        <fullName evidence="5">Site-specific integrase</fullName>
    </submittedName>
</protein>
<keyword evidence="3" id="KW-0233">DNA recombination</keyword>
<dbReference type="SUPFAM" id="SSF56349">
    <property type="entry name" value="DNA breaking-rejoining enzymes"/>
    <property type="match status" value="1"/>
</dbReference>